<dbReference type="EMBL" id="CP066167">
    <property type="protein sequence ID" value="QQD19604.1"/>
    <property type="molecule type" value="Genomic_DNA"/>
</dbReference>
<feature type="domain" description="DUF4136" evidence="1">
    <location>
        <begin position="20"/>
        <end position="192"/>
    </location>
</feature>
<dbReference type="RefSeq" id="WP_198571088.1">
    <property type="nucleotide sequence ID" value="NZ_CP066167.1"/>
</dbReference>
<dbReference type="PROSITE" id="PS51257">
    <property type="entry name" value="PROKAR_LIPOPROTEIN"/>
    <property type="match status" value="1"/>
</dbReference>
<dbReference type="Gene3D" id="3.30.160.670">
    <property type="match status" value="1"/>
</dbReference>
<proteinExistence type="predicted"/>
<dbReference type="Pfam" id="PF13590">
    <property type="entry name" value="DUF4136"/>
    <property type="match status" value="1"/>
</dbReference>
<dbReference type="InterPro" id="IPR025411">
    <property type="entry name" value="DUF4136"/>
</dbReference>
<dbReference type="AlphaFoldDB" id="A0A7T4R3B5"/>
<gene>
    <name evidence="2" type="ORF">I6N98_07075</name>
</gene>
<accession>A0A7T4R3B5</accession>
<name>A0A7T4R3B5_9GAMM</name>
<dbReference type="KEGG" id="snan:I6N98_07075"/>
<keyword evidence="3" id="KW-1185">Reference proteome</keyword>
<dbReference type="Proteomes" id="UP000596063">
    <property type="component" value="Chromosome"/>
</dbReference>
<reference evidence="2 3" key="1">
    <citation type="submission" date="2020-12" db="EMBL/GenBank/DDBJ databases">
        <authorList>
            <person name="Shan Y."/>
        </authorList>
    </citation>
    <scope>NUCLEOTIDE SEQUENCE [LARGE SCALE GENOMIC DNA]</scope>
    <source>
        <strain evidence="3">csc3.9</strain>
    </source>
</reference>
<protein>
    <submittedName>
        <fullName evidence="2">DUF4136 domain-containing protein</fullName>
    </submittedName>
</protein>
<sequence length="198" mass="22786">MKWWLIVASVVLVGCAGVPVDTDYNTDYDYAAVSSYAWLPRPEPGDDVKSAELYNDLSHQRVKAAVDQQFRARGYELVDSADDASVLVTYHLGLEDKTRIDDFGSWYTHFGYYPCYHCVGRPGFGTPYFHDDDLWVRQYQENTLIIDLVDPKTKQLLWRGSSKRNQPRLETPEERRLFVLETVAAILEQFPPGRQVSK</sequence>
<evidence type="ECO:0000313" key="3">
    <source>
        <dbReference type="Proteomes" id="UP000596063"/>
    </source>
</evidence>
<evidence type="ECO:0000313" key="2">
    <source>
        <dbReference type="EMBL" id="QQD19604.1"/>
    </source>
</evidence>
<evidence type="ECO:0000259" key="1">
    <source>
        <dbReference type="Pfam" id="PF13590"/>
    </source>
</evidence>
<organism evidence="2 3">
    <name type="scientific">Spongiibacter nanhainus</name>
    <dbReference type="NCBI Taxonomy" id="2794344"/>
    <lineage>
        <taxon>Bacteria</taxon>
        <taxon>Pseudomonadati</taxon>
        <taxon>Pseudomonadota</taxon>
        <taxon>Gammaproteobacteria</taxon>
        <taxon>Cellvibrionales</taxon>
        <taxon>Spongiibacteraceae</taxon>
        <taxon>Spongiibacter</taxon>
    </lineage>
</organism>